<evidence type="ECO:0000313" key="2">
    <source>
        <dbReference type="EMBL" id="KAG5268278.1"/>
    </source>
</evidence>
<dbReference type="EMBL" id="JADWDJ010000016">
    <property type="protein sequence ID" value="KAG5268278.1"/>
    <property type="molecule type" value="Genomic_DNA"/>
</dbReference>
<feature type="compositionally biased region" description="Low complexity" evidence="1">
    <location>
        <begin position="83"/>
        <end position="104"/>
    </location>
</feature>
<dbReference type="Proteomes" id="UP000823561">
    <property type="component" value="Chromosome 16"/>
</dbReference>
<dbReference type="AlphaFoldDB" id="A0AAV6FZK3"/>
<feature type="region of interest" description="Disordered" evidence="1">
    <location>
        <begin position="82"/>
        <end position="104"/>
    </location>
</feature>
<organism evidence="2 3">
    <name type="scientific">Alosa alosa</name>
    <name type="common">allis shad</name>
    <dbReference type="NCBI Taxonomy" id="278164"/>
    <lineage>
        <taxon>Eukaryota</taxon>
        <taxon>Metazoa</taxon>
        <taxon>Chordata</taxon>
        <taxon>Craniata</taxon>
        <taxon>Vertebrata</taxon>
        <taxon>Euteleostomi</taxon>
        <taxon>Actinopterygii</taxon>
        <taxon>Neopterygii</taxon>
        <taxon>Teleostei</taxon>
        <taxon>Clupei</taxon>
        <taxon>Clupeiformes</taxon>
        <taxon>Clupeoidei</taxon>
        <taxon>Clupeidae</taxon>
        <taxon>Alosa</taxon>
    </lineage>
</organism>
<evidence type="ECO:0000313" key="3">
    <source>
        <dbReference type="Proteomes" id="UP000823561"/>
    </source>
</evidence>
<evidence type="ECO:0000256" key="1">
    <source>
        <dbReference type="SAM" id="MobiDB-lite"/>
    </source>
</evidence>
<name>A0AAV6FZK3_9TELE</name>
<reference evidence="2" key="1">
    <citation type="submission" date="2020-10" db="EMBL/GenBank/DDBJ databases">
        <title>Chromosome-scale genome assembly of the Allis shad, Alosa alosa.</title>
        <authorList>
            <person name="Margot Z."/>
            <person name="Christophe K."/>
            <person name="Cabau C."/>
            <person name="Louis A."/>
            <person name="Berthelot C."/>
            <person name="Parey E."/>
            <person name="Roest Crollius H."/>
            <person name="Montfort J."/>
            <person name="Robinson-Rechavi M."/>
            <person name="Bucao C."/>
            <person name="Bouchez O."/>
            <person name="Gislard M."/>
            <person name="Lluch J."/>
            <person name="Milhes M."/>
            <person name="Lampietro C."/>
            <person name="Lopez Roques C."/>
            <person name="Donnadieu C."/>
            <person name="Braasch I."/>
            <person name="Desvignes T."/>
            <person name="Postlethwait J."/>
            <person name="Bobe J."/>
            <person name="Guiguen Y."/>
        </authorList>
    </citation>
    <scope>NUCLEOTIDE SEQUENCE</scope>
    <source>
        <strain evidence="2">M-15738</strain>
        <tissue evidence="2">Blood</tissue>
    </source>
</reference>
<accession>A0AAV6FZK3</accession>
<gene>
    <name evidence="2" type="ORF">AALO_G00210750</name>
</gene>
<keyword evidence="3" id="KW-1185">Reference proteome</keyword>
<comment type="caution">
    <text evidence="2">The sequence shown here is derived from an EMBL/GenBank/DDBJ whole genome shotgun (WGS) entry which is preliminary data.</text>
</comment>
<sequence>MLSLATNSNFTEGQFVNQPTMASTESHVWVGFIEGLPVVSSVREAVEWVLAVAADDLPLAEEKLKVITARLEEGDKLKEFKSLRSSSGYSSDSTSASSSASLPSMHVESIPEMDLMAHIVAVGQKNKGKKADESVQDRARKKEVQEVQDETLKKIRLIDKTYKFPENERLDDYGQRSGRGEYVINNNVIKIYRKVVREHFNQDIDMACPLDDDTANAIIL</sequence>
<proteinExistence type="predicted"/>
<protein>
    <submittedName>
        <fullName evidence="2">Uncharacterized protein</fullName>
    </submittedName>
</protein>